<dbReference type="Proteomes" id="UP001595979">
    <property type="component" value="Unassembled WGS sequence"/>
</dbReference>
<dbReference type="PROSITE" id="PS00061">
    <property type="entry name" value="ADH_SHORT"/>
    <property type="match status" value="1"/>
</dbReference>
<evidence type="ECO:0000259" key="4">
    <source>
        <dbReference type="SMART" id="SM00822"/>
    </source>
</evidence>
<keyword evidence="3" id="KW-0275">Fatty acid biosynthesis</keyword>
<dbReference type="EC" id="1.1.1.100" evidence="3"/>
<dbReference type="NCBIfam" id="TIGR01830">
    <property type="entry name" value="3oxo_ACP_reduc"/>
    <property type="match status" value="1"/>
</dbReference>
<gene>
    <name evidence="5" type="primary">fabG</name>
    <name evidence="5" type="ORF">ACFPQ6_10465</name>
</gene>
<organism evidence="5 6">
    <name type="scientific">Deinococcus petrolearius</name>
    <dbReference type="NCBI Taxonomy" id="1751295"/>
    <lineage>
        <taxon>Bacteria</taxon>
        <taxon>Thermotogati</taxon>
        <taxon>Deinococcota</taxon>
        <taxon>Deinococci</taxon>
        <taxon>Deinococcales</taxon>
        <taxon>Deinococcaceae</taxon>
        <taxon>Deinococcus</taxon>
    </lineage>
</organism>
<comment type="pathway">
    <text evidence="3">Lipid metabolism; fatty acid biosynthesis.</text>
</comment>
<dbReference type="InterPro" id="IPR036291">
    <property type="entry name" value="NAD(P)-bd_dom_sf"/>
</dbReference>
<evidence type="ECO:0000313" key="5">
    <source>
        <dbReference type="EMBL" id="MFC5848733.1"/>
    </source>
</evidence>
<evidence type="ECO:0000256" key="3">
    <source>
        <dbReference type="RuleBase" id="RU366074"/>
    </source>
</evidence>
<keyword evidence="2 3" id="KW-0560">Oxidoreductase</keyword>
<dbReference type="EMBL" id="JBHSOH010000010">
    <property type="protein sequence ID" value="MFC5848733.1"/>
    <property type="molecule type" value="Genomic_DNA"/>
</dbReference>
<dbReference type="Pfam" id="PF13561">
    <property type="entry name" value="adh_short_C2"/>
    <property type="match status" value="1"/>
</dbReference>
<proteinExistence type="inferred from homology"/>
<sequence>MTDSQHPTTQAAAPAAPRKVALVTGSSRGLGRAIALRLAADGFDVAVHYGRGAEEAGRVADEARRSGARAEVFGADLSVPANAGKLVEDVLAAFGRLDVLVNNAGVTRDGLAVRMKDEDWDLVIQTNLSSAFAACRAALKHMMRARAGRVVNVAPVVGLTGNPGQANYVASKAGLIGLTKALAKEYGGRGVTVNAVAPGFIESDMTATLPEGVQKGYLANIPLARFGQPDEVAAVVAFLASEGAAYVTGQTIGVDGGLNPH</sequence>
<protein>
    <recommendedName>
        <fullName evidence="3">3-oxoacyl-[acyl-carrier-protein] reductase</fullName>
        <ecNumber evidence="3">1.1.1.100</ecNumber>
    </recommendedName>
</protein>
<accession>A0ABW1DLB6</accession>
<dbReference type="InterPro" id="IPR050259">
    <property type="entry name" value="SDR"/>
</dbReference>
<dbReference type="PANTHER" id="PTHR42879:SF2">
    <property type="entry name" value="3-OXOACYL-[ACYL-CARRIER-PROTEIN] REDUCTASE FABG"/>
    <property type="match status" value="1"/>
</dbReference>
<dbReference type="CDD" id="cd05333">
    <property type="entry name" value="BKR_SDR_c"/>
    <property type="match status" value="1"/>
</dbReference>
<dbReference type="PANTHER" id="PTHR42879">
    <property type="entry name" value="3-OXOACYL-(ACYL-CARRIER-PROTEIN) REDUCTASE"/>
    <property type="match status" value="1"/>
</dbReference>
<comment type="subunit">
    <text evidence="3">Homotetramer.</text>
</comment>
<keyword evidence="3" id="KW-0276">Fatty acid metabolism</keyword>
<keyword evidence="3" id="KW-0521">NADP</keyword>
<keyword evidence="6" id="KW-1185">Reference proteome</keyword>
<comment type="function">
    <text evidence="3">Catalyzes the NADPH-dependent reduction of beta-ketoacyl-ACP substrates to beta-hydroxyacyl-ACP products, the first reductive step in the elongation cycle of fatty acid biosynthesis.</text>
</comment>
<keyword evidence="3" id="KW-0444">Lipid biosynthesis</keyword>
<dbReference type="InterPro" id="IPR020904">
    <property type="entry name" value="Sc_DH/Rdtase_CS"/>
</dbReference>
<name>A0ABW1DLB6_9DEIO</name>
<comment type="caution">
    <text evidence="5">The sequence shown here is derived from an EMBL/GenBank/DDBJ whole genome shotgun (WGS) entry which is preliminary data.</text>
</comment>
<evidence type="ECO:0000313" key="6">
    <source>
        <dbReference type="Proteomes" id="UP001595979"/>
    </source>
</evidence>
<reference evidence="6" key="1">
    <citation type="journal article" date="2019" name="Int. J. Syst. Evol. Microbiol.">
        <title>The Global Catalogue of Microorganisms (GCM) 10K type strain sequencing project: providing services to taxonomists for standard genome sequencing and annotation.</title>
        <authorList>
            <consortium name="The Broad Institute Genomics Platform"/>
            <consortium name="The Broad Institute Genome Sequencing Center for Infectious Disease"/>
            <person name="Wu L."/>
            <person name="Ma J."/>
        </authorList>
    </citation>
    <scope>NUCLEOTIDE SEQUENCE [LARGE SCALE GENOMIC DNA]</scope>
    <source>
        <strain evidence="6">CGMCC 1.15053</strain>
    </source>
</reference>
<comment type="similarity">
    <text evidence="1 3">Belongs to the short-chain dehydrogenases/reductases (SDR) family.</text>
</comment>
<comment type="catalytic activity">
    <reaction evidence="3">
        <text>a (3R)-hydroxyacyl-[ACP] + NADP(+) = a 3-oxoacyl-[ACP] + NADPH + H(+)</text>
        <dbReference type="Rhea" id="RHEA:17397"/>
        <dbReference type="Rhea" id="RHEA-COMP:9916"/>
        <dbReference type="Rhea" id="RHEA-COMP:9945"/>
        <dbReference type="ChEBI" id="CHEBI:15378"/>
        <dbReference type="ChEBI" id="CHEBI:57783"/>
        <dbReference type="ChEBI" id="CHEBI:58349"/>
        <dbReference type="ChEBI" id="CHEBI:78776"/>
        <dbReference type="ChEBI" id="CHEBI:78827"/>
        <dbReference type="EC" id="1.1.1.100"/>
    </reaction>
</comment>
<dbReference type="PRINTS" id="PR00080">
    <property type="entry name" value="SDRFAMILY"/>
</dbReference>
<dbReference type="InterPro" id="IPR002347">
    <property type="entry name" value="SDR_fam"/>
</dbReference>
<evidence type="ECO:0000256" key="2">
    <source>
        <dbReference type="ARBA" id="ARBA00023002"/>
    </source>
</evidence>
<evidence type="ECO:0000256" key="1">
    <source>
        <dbReference type="ARBA" id="ARBA00006484"/>
    </source>
</evidence>
<dbReference type="NCBIfam" id="NF009466">
    <property type="entry name" value="PRK12826.1-2"/>
    <property type="match status" value="1"/>
</dbReference>
<dbReference type="SMART" id="SM00822">
    <property type="entry name" value="PKS_KR"/>
    <property type="match status" value="1"/>
</dbReference>
<keyword evidence="3" id="KW-0443">Lipid metabolism</keyword>
<dbReference type="SUPFAM" id="SSF51735">
    <property type="entry name" value="NAD(P)-binding Rossmann-fold domains"/>
    <property type="match status" value="1"/>
</dbReference>
<dbReference type="PRINTS" id="PR00081">
    <property type="entry name" value="GDHRDH"/>
</dbReference>
<dbReference type="GO" id="GO:0004316">
    <property type="term" value="F:3-oxoacyl-[acyl-carrier-protein] reductase (NADPH) activity"/>
    <property type="evidence" value="ECO:0007669"/>
    <property type="project" value="UniProtKB-EC"/>
</dbReference>
<dbReference type="Gene3D" id="3.40.50.720">
    <property type="entry name" value="NAD(P)-binding Rossmann-like Domain"/>
    <property type="match status" value="1"/>
</dbReference>
<feature type="domain" description="Ketoreductase" evidence="4">
    <location>
        <begin position="19"/>
        <end position="204"/>
    </location>
</feature>
<dbReference type="RefSeq" id="WP_380049050.1">
    <property type="nucleotide sequence ID" value="NZ_JBHSOH010000010.1"/>
</dbReference>
<dbReference type="InterPro" id="IPR057326">
    <property type="entry name" value="KR_dom"/>
</dbReference>
<dbReference type="InterPro" id="IPR011284">
    <property type="entry name" value="3oxo_ACP_reduc"/>
</dbReference>